<accession>A0AAV9UAD7</accession>
<dbReference type="InterPro" id="IPR001810">
    <property type="entry name" value="F-box_dom"/>
</dbReference>
<proteinExistence type="predicted"/>
<protein>
    <recommendedName>
        <fullName evidence="1">F-box domain-containing protein</fullName>
    </recommendedName>
</protein>
<dbReference type="Proteomes" id="UP001373714">
    <property type="component" value="Unassembled WGS sequence"/>
</dbReference>
<gene>
    <name evidence="2" type="ORF">TWF730_002513</name>
</gene>
<dbReference type="Pfam" id="PF12937">
    <property type="entry name" value="F-box-like"/>
    <property type="match status" value="1"/>
</dbReference>
<dbReference type="AlphaFoldDB" id="A0AAV9UAD7"/>
<dbReference type="EMBL" id="JAVHNS010000012">
    <property type="protein sequence ID" value="KAK6338453.1"/>
    <property type="molecule type" value="Genomic_DNA"/>
</dbReference>
<name>A0AAV9UAD7_9PEZI</name>
<evidence type="ECO:0000259" key="1">
    <source>
        <dbReference type="PROSITE" id="PS50181"/>
    </source>
</evidence>
<evidence type="ECO:0000313" key="2">
    <source>
        <dbReference type="EMBL" id="KAK6338453.1"/>
    </source>
</evidence>
<feature type="domain" description="F-box" evidence="1">
    <location>
        <begin position="9"/>
        <end position="54"/>
    </location>
</feature>
<dbReference type="Gene3D" id="1.20.1280.50">
    <property type="match status" value="1"/>
</dbReference>
<dbReference type="InterPro" id="IPR036047">
    <property type="entry name" value="F-box-like_dom_sf"/>
</dbReference>
<dbReference type="PROSITE" id="PS50181">
    <property type="entry name" value="FBOX"/>
    <property type="match status" value="1"/>
</dbReference>
<comment type="caution">
    <text evidence="2">The sequence shown here is derived from an EMBL/GenBank/DDBJ whole genome shotgun (WGS) entry which is preliminary data.</text>
</comment>
<organism evidence="2 3">
    <name type="scientific">Orbilia blumenaviensis</name>
    <dbReference type="NCBI Taxonomy" id="1796055"/>
    <lineage>
        <taxon>Eukaryota</taxon>
        <taxon>Fungi</taxon>
        <taxon>Dikarya</taxon>
        <taxon>Ascomycota</taxon>
        <taxon>Pezizomycotina</taxon>
        <taxon>Orbiliomycetes</taxon>
        <taxon>Orbiliales</taxon>
        <taxon>Orbiliaceae</taxon>
        <taxon>Orbilia</taxon>
    </lineage>
</organism>
<keyword evidence="3" id="KW-1185">Reference proteome</keyword>
<dbReference type="SUPFAM" id="SSF81383">
    <property type="entry name" value="F-box domain"/>
    <property type="match status" value="1"/>
</dbReference>
<evidence type="ECO:0000313" key="3">
    <source>
        <dbReference type="Proteomes" id="UP001373714"/>
    </source>
</evidence>
<sequence length="435" mass="49266">MESSAGPNSSYILNLPAEIISDIVSKLRVEDKVPLLRVCKRFYNIAYPQLWRTLGSYVNYPTSLNPDSRQFNLQKLAQTARDIGVDAMGFHHTKKLIFRRGELGPASDWVNSGLLDIVNDQILAGKLKIRDVEFYWDDPVKHGICTTSSTTPKYEVSARNTILNLLAILKGYARLNLPRRPALKLRQRHAPSYVFPVGVFPLECITRLEIGYDQYDAYSGAPVDRTVKQIQLLTKVLEGTTDLTSLSLSGIRYAVDGPCPISELSGALAKLQDAFDNLKRLSMLELTFMLFHPSLFIIPPINVRILRLAQKVSIEWWRQFARCPFSNVKHLILSTAHIPRTTDGGISKWWSLDGSDMEKHTSEDHPVFNIGRLEIRSLKELSTNPGRYYHPKDLLTLLLEQNPGIEEAQRERYRALELEHRKTMAELASSAPGLV</sequence>
<reference evidence="2 3" key="1">
    <citation type="submission" date="2019-10" db="EMBL/GenBank/DDBJ databases">
        <authorList>
            <person name="Palmer J.M."/>
        </authorList>
    </citation>
    <scope>NUCLEOTIDE SEQUENCE [LARGE SCALE GENOMIC DNA]</scope>
    <source>
        <strain evidence="2 3">TWF730</strain>
    </source>
</reference>